<keyword evidence="3" id="KW-1185">Reference proteome</keyword>
<accession>A0A0C3QI50</accession>
<reference evidence="2 3" key="1">
    <citation type="submission" date="2014-04" db="EMBL/GenBank/DDBJ databases">
        <authorList>
            <consortium name="DOE Joint Genome Institute"/>
            <person name="Kuo A."/>
            <person name="Girlanda M."/>
            <person name="Perotto S."/>
            <person name="Kohler A."/>
            <person name="Nagy L.G."/>
            <person name="Floudas D."/>
            <person name="Copeland A."/>
            <person name="Barry K.W."/>
            <person name="Cichocki N."/>
            <person name="Veneault-Fourrey C."/>
            <person name="LaButti K."/>
            <person name="Lindquist E.A."/>
            <person name="Lipzen A."/>
            <person name="Lundell T."/>
            <person name="Morin E."/>
            <person name="Murat C."/>
            <person name="Sun H."/>
            <person name="Tunlid A."/>
            <person name="Henrissat B."/>
            <person name="Grigoriev I.V."/>
            <person name="Hibbett D.S."/>
            <person name="Martin F."/>
            <person name="Nordberg H.P."/>
            <person name="Cantor M.N."/>
            <person name="Hua S.X."/>
        </authorList>
    </citation>
    <scope>NUCLEOTIDE SEQUENCE [LARGE SCALE GENOMIC DNA]</scope>
    <source>
        <strain evidence="2 3">MUT 4182</strain>
    </source>
</reference>
<organism evidence="2 3">
    <name type="scientific">Tulasnella calospora MUT 4182</name>
    <dbReference type="NCBI Taxonomy" id="1051891"/>
    <lineage>
        <taxon>Eukaryota</taxon>
        <taxon>Fungi</taxon>
        <taxon>Dikarya</taxon>
        <taxon>Basidiomycota</taxon>
        <taxon>Agaricomycotina</taxon>
        <taxon>Agaricomycetes</taxon>
        <taxon>Cantharellales</taxon>
        <taxon>Tulasnellaceae</taxon>
        <taxon>Tulasnella</taxon>
    </lineage>
</organism>
<name>A0A0C3QI50_9AGAM</name>
<sequence>MFDVGTPEDTAETSSHSGPHPVCIEESTKDFESFLNFVIKQMGPDTNPLDFTTAQWKGILLVGHKYENENAEQKAIAYLTNAADVTPAEQFYMAVKFKVSDWLLPSAKLLAVTDFEDLSLTDEKYLQALLPPSVNALRPLGVMKESIRRTRDQLSVFSLPITHDIIMCGFGQNASCKGKWDAVFSEHLKMFLEEGVWVSGREVFAALRAAKYQSGVTPACWDSMIQTLDTRQSLWAGEEDALNQGIRYMSGHQALAIPDETS</sequence>
<dbReference type="Proteomes" id="UP000054248">
    <property type="component" value="Unassembled WGS sequence"/>
</dbReference>
<dbReference type="AlphaFoldDB" id="A0A0C3QI50"/>
<feature type="region of interest" description="Disordered" evidence="1">
    <location>
        <begin position="1"/>
        <end position="22"/>
    </location>
</feature>
<reference evidence="3" key="2">
    <citation type="submission" date="2015-01" db="EMBL/GenBank/DDBJ databases">
        <title>Evolutionary Origins and Diversification of the Mycorrhizal Mutualists.</title>
        <authorList>
            <consortium name="DOE Joint Genome Institute"/>
            <consortium name="Mycorrhizal Genomics Consortium"/>
            <person name="Kohler A."/>
            <person name="Kuo A."/>
            <person name="Nagy L.G."/>
            <person name="Floudas D."/>
            <person name="Copeland A."/>
            <person name="Barry K.W."/>
            <person name="Cichocki N."/>
            <person name="Veneault-Fourrey C."/>
            <person name="LaButti K."/>
            <person name="Lindquist E.A."/>
            <person name="Lipzen A."/>
            <person name="Lundell T."/>
            <person name="Morin E."/>
            <person name="Murat C."/>
            <person name="Riley R."/>
            <person name="Ohm R."/>
            <person name="Sun H."/>
            <person name="Tunlid A."/>
            <person name="Henrissat B."/>
            <person name="Grigoriev I.V."/>
            <person name="Hibbett D.S."/>
            <person name="Martin F."/>
        </authorList>
    </citation>
    <scope>NUCLEOTIDE SEQUENCE [LARGE SCALE GENOMIC DNA]</scope>
    <source>
        <strain evidence="3">MUT 4182</strain>
    </source>
</reference>
<dbReference type="HOGENOM" id="CLU_1062433_0_0_1"/>
<evidence type="ECO:0000313" key="3">
    <source>
        <dbReference type="Proteomes" id="UP000054248"/>
    </source>
</evidence>
<dbReference type="OrthoDB" id="10321546at2759"/>
<dbReference type="EMBL" id="KN823024">
    <property type="protein sequence ID" value="KIO26411.1"/>
    <property type="molecule type" value="Genomic_DNA"/>
</dbReference>
<protein>
    <submittedName>
        <fullName evidence="2">Uncharacterized protein</fullName>
    </submittedName>
</protein>
<evidence type="ECO:0000313" key="2">
    <source>
        <dbReference type="EMBL" id="KIO26411.1"/>
    </source>
</evidence>
<proteinExistence type="predicted"/>
<gene>
    <name evidence="2" type="ORF">M407DRAFT_235066</name>
</gene>
<evidence type="ECO:0000256" key="1">
    <source>
        <dbReference type="SAM" id="MobiDB-lite"/>
    </source>
</evidence>